<evidence type="ECO:0000256" key="5">
    <source>
        <dbReference type="RuleBase" id="RU003915"/>
    </source>
</evidence>
<name>A0A2Y9A3X5_9MICO</name>
<gene>
    <name evidence="7" type="ORF">SAMN05216184_10235</name>
</gene>
<dbReference type="GO" id="GO:0003755">
    <property type="term" value="F:peptidyl-prolyl cis-trans isomerase activity"/>
    <property type="evidence" value="ECO:0007669"/>
    <property type="project" value="UniProtKB-UniRule"/>
</dbReference>
<keyword evidence="3 4" id="KW-0413">Isomerase</keyword>
<dbReference type="Gene3D" id="3.10.50.40">
    <property type="match status" value="1"/>
</dbReference>
<comment type="similarity">
    <text evidence="5">Belongs to the FKBP-type PPIase family.</text>
</comment>
<reference evidence="7 8" key="1">
    <citation type="submission" date="2016-10" db="EMBL/GenBank/DDBJ databases">
        <authorList>
            <person name="Cai Z."/>
        </authorList>
    </citation>
    <scope>NUCLEOTIDE SEQUENCE [LARGE SCALE GENOMIC DNA]</scope>
    <source>
        <strain evidence="7 8">CGMCC 1.10826</strain>
    </source>
</reference>
<dbReference type="PANTHER" id="PTHR45779">
    <property type="entry name" value="PEPTIDYLPROLYL ISOMERASE"/>
    <property type="match status" value="1"/>
</dbReference>
<evidence type="ECO:0000256" key="2">
    <source>
        <dbReference type="ARBA" id="ARBA00023110"/>
    </source>
</evidence>
<dbReference type="OrthoDB" id="25996at2"/>
<evidence type="ECO:0000256" key="1">
    <source>
        <dbReference type="ARBA" id="ARBA00000971"/>
    </source>
</evidence>
<accession>A0A2Y9A3X5</accession>
<dbReference type="PANTHER" id="PTHR45779:SF7">
    <property type="entry name" value="PEPTIDYLPROLYL ISOMERASE"/>
    <property type="match status" value="1"/>
</dbReference>
<protein>
    <recommendedName>
        <fullName evidence="5">Peptidyl-prolyl cis-trans isomerase</fullName>
        <ecNumber evidence="5">5.2.1.8</ecNumber>
    </recommendedName>
</protein>
<evidence type="ECO:0000256" key="4">
    <source>
        <dbReference type="PROSITE-ProRule" id="PRU00277"/>
    </source>
</evidence>
<dbReference type="Proteomes" id="UP000250222">
    <property type="component" value="Unassembled WGS sequence"/>
</dbReference>
<dbReference type="InterPro" id="IPR046357">
    <property type="entry name" value="PPIase_dom_sf"/>
</dbReference>
<dbReference type="EC" id="5.2.1.8" evidence="5"/>
<dbReference type="RefSeq" id="WP_110851389.1">
    <property type="nucleotide sequence ID" value="NZ_QKLZ01000002.1"/>
</dbReference>
<dbReference type="EMBL" id="UETB01000002">
    <property type="protein sequence ID" value="SSA39120.1"/>
    <property type="molecule type" value="Genomic_DNA"/>
</dbReference>
<evidence type="ECO:0000313" key="8">
    <source>
        <dbReference type="Proteomes" id="UP000250222"/>
    </source>
</evidence>
<dbReference type="SUPFAM" id="SSF54534">
    <property type="entry name" value="FKBP-like"/>
    <property type="match status" value="1"/>
</dbReference>
<dbReference type="Pfam" id="PF00254">
    <property type="entry name" value="FKBP_C"/>
    <property type="match status" value="1"/>
</dbReference>
<dbReference type="AlphaFoldDB" id="A0A2Y9A3X5"/>
<dbReference type="PROSITE" id="PS50059">
    <property type="entry name" value="FKBP_PPIASE"/>
    <property type="match status" value="1"/>
</dbReference>
<evidence type="ECO:0000256" key="3">
    <source>
        <dbReference type="ARBA" id="ARBA00023235"/>
    </source>
</evidence>
<sequence>MSANLPIASGSFGDEPTLTFPGTPAPDGLQVAVLEAGDGAAVEAGDTIVVNYHGQIWDGAVFDSSYARGQTISFPIGMGMVIGGWDDGLVGKAIGSRVLLSIPPEHGYGSRGVPQAGIGGEDTLVFVVDIVGVE</sequence>
<evidence type="ECO:0000313" key="7">
    <source>
        <dbReference type="EMBL" id="SSA39120.1"/>
    </source>
</evidence>
<keyword evidence="8" id="KW-1185">Reference proteome</keyword>
<feature type="domain" description="PPIase FKBP-type" evidence="6">
    <location>
        <begin position="45"/>
        <end position="134"/>
    </location>
</feature>
<keyword evidence="2 4" id="KW-0697">Rotamase</keyword>
<dbReference type="InterPro" id="IPR001179">
    <property type="entry name" value="PPIase_FKBP_dom"/>
</dbReference>
<evidence type="ECO:0000259" key="6">
    <source>
        <dbReference type="PROSITE" id="PS50059"/>
    </source>
</evidence>
<proteinExistence type="inferred from homology"/>
<dbReference type="InterPro" id="IPR044609">
    <property type="entry name" value="FKBP2/11"/>
</dbReference>
<comment type="catalytic activity">
    <reaction evidence="1 4 5">
        <text>[protein]-peptidylproline (omega=180) = [protein]-peptidylproline (omega=0)</text>
        <dbReference type="Rhea" id="RHEA:16237"/>
        <dbReference type="Rhea" id="RHEA-COMP:10747"/>
        <dbReference type="Rhea" id="RHEA-COMP:10748"/>
        <dbReference type="ChEBI" id="CHEBI:83833"/>
        <dbReference type="ChEBI" id="CHEBI:83834"/>
        <dbReference type="EC" id="5.2.1.8"/>
    </reaction>
</comment>
<organism evidence="7 8">
    <name type="scientific">Georgenia satyanarayanai</name>
    <dbReference type="NCBI Taxonomy" id="860221"/>
    <lineage>
        <taxon>Bacteria</taxon>
        <taxon>Bacillati</taxon>
        <taxon>Actinomycetota</taxon>
        <taxon>Actinomycetes</taxon>
        <taxon>Micrococcales</taxon>
        <taxon>Bogoriellaceae</taxon>
        <taxon>Georgenia</taxon>
    </lineage>
</organism>